<proteinExistence type="predicted"/>
<dbReference type="PROSITE" id="PS50863">
    <property type="entry name" value="B3"/>
    <property type="match status" value="1"/>
</dbReference>
<dbReference type="CDD" id="cd10017">
    <property type="entry name" value="B3_DNA"/>
    <property type="match status" value="1"/>
</dbReference>
<evidence type="ECO:0000259" key="1">
    <source>
        <dbReference type="PROSITE" id="PS50863"/>
    </source>
</evidence>
<dbReference type="EMBL" id="JAAWWB010000007">
    <property type="protein sequence ID" value="KAG6778511.1"/>
    <property type="molecule type" value="Genomic_DNA"/>
</dbReference>
<reference evidence="2" key="1">
    <citation type="journal article" date="2020" name="bioRxiv">
        <title>Hybrid origin of Populus tomentosa Carr. identified through genome sequencing and phylogenomic analysis.</title>
        <authorList>
            <person name="An X."/>
            <person name="Gao K."/>
            <person name="Chen Z."/>
            <person name="Li J."/>
            <person name="Yang X."/>
            <person name="Yang X."/>
            <person name="Zhou J."/>
            <person name="Guo T."/>
            <person name="Zhao T."/>
            <person name="Huang S."/>
            <person name="Miao D."/>
            <person name="Khan W.U."/>
            <person name="Rao P."/>
            <person name="Ye M."/>
            <person name="Lei B."/>
            <person name="Liao W."/>
            <person name="Wang J."/>
            <person name="Ji L."/>
            <person name="Li Y."/>
            <person name="Guo B."/>
            <person name="Mustafa N.S."/>
            <person name="Li S."/>
            <person name="Yun Q."/>
            <person name="Keller S.R."/>
            <person name="Mao J."/>
            <person name="Zhang R."/>
            <person name="Strauss S.H."/>
        </authorList>
    </citation>
    <scope>NUCLEOTIDE SEQUENCE</scope>
    <source>
        <strain evidence="2">GM15</strain>
        <tissue evidence="2">Leaf</tissue>
    </source>
</reference>
<gene>
    <name evidence="2" type="ORF">POTOM_014846</name>
</gene>
<keyword evidence="3" id="KW-1185">Reference proteome</keyword>
<protein>
    <recommendedName>
        <fullName evidence="1">TF-B3 domain-containing protein</fullName>
    </recommendedName>
</protein>
<dbReference type="AlphaFoldDB" id="A0A8X8A0N6"/>
<evidence type="ECO:0000313" key="2">
    <source>
        <dbReference type="EMBL" id="KAG6778511.1"/>
    </source>
</evidence>
<dbReference type="Proteomes" id="UP000886885">
    <property type="component" value="Chromosome 4A"/>
</dbReference>
<dbReference type="InterPro" id="IPR003340">
    <property type="entry name" value="B3_DNA-bd"/>
</dbReference>
<name>A0A8X8A0N6_POPTO</name>
<comment type="caution">
    <text evidence="2">The sequence shown here is derived from an EMBL/GenBank/DDBJ whole genome shotgun (WGS) entry which is preliminary data.</text>
</comment>
<sequence>MVDGQTAIWFQARDPTGKVWNFELSIRPRGYRKPVIRGDWLNYVREKGLTVNDVIVLTKEHDIQNGVTYHVKVEPDLRLTLKTFSSAYEINSVTLRSACTLQSALLTHNSPKANSLISSLTLPYPFSSIMATMIIRKRLTPTDIYLVQCNVDYGVDFLEFFFSLR</sequence>
<feature type="domain" description="TF-B3" evidence="1">
    <location>
        <begin position="1"/>
        <end position="77"/>
    </location>
</feature>
<organism evidence="2 3">
    <name type="scientific">Populus tomentosa</name>
    <name type="common">Chinese white poplar</name>
    <dbReference type="NCBI Taxonomy" id="118781"/>
    <lineage>
        <taxon>Eukaryota</taxon>
        <taxon>Viridiplantae</taxon>
        <taxon>Streptophyta</taxon>
        <taxon>Embryophyta</taxon>
        <taxon>Tracheophyta</taxon>
        <taxon>Spermatophyta</taxon>
        <taxon>Magnoliopsida</taxon>
        <taxon>eudicotyledons</taxon>
        <taxon>Gunneridae</taxon>
        <taxon>Pentapetalae</taxon>
        <taxon>rosids</taxon>
        <taxon>fabids</taxon>
        <taxon>Malpighiales</taxon>
        <taxon>Salicaceae</taxon>
        <taxon>Saliceae</taxon>
        <taxon>Populus</taxon>
    </lineage>
</organism>
<dbReference type="GO" id="GO:0003677">
    <property type="term" value="F:DNA binding"/>
    <property type="evidence" value="ECO:0007669"/>
    <property type="project" value="InterPro"/>
</dbReference>
<evidence type="ECO:0000313" key="3">
    <source>
        <dbReference type="Proteomes" id="UP000886885"/>
    </source>
</evidence>
<accession>A0A8X8A0N6</accession>